<evidence type="ECO:0000313" key="2">
    <source>
        <dbReference type="EMBL" id="MBP2451828.1"/>
    </source>
</evidence>
<sequence>MSPTDIPPVPTPHSAEIIGTNFPTTSETQTVASALQLFEQSAASVGTGNTAEVMYALIEANATGNTPDQLLSGFTEDQRAAFDRALAQLNMGNGASVMAQDILNTKIQLNGVATTFETAVEELIASYAGSGGPNSPKNQAEFTQKYNELLQAAKDQADQIGGNHNSTQEELVSGVQKGATPTIPSTMAPMPENGQMVPGMPDGSLASLLQNVGGQVSKVGSGMPNLGQQAQPIIQAGQSVIQDLMKKLPGNNGVPISDDALSRLTKASGLADSSNPLSGPRADKTGSSENNSTAGSPLGRPLSGSRDGENARYTPTGTSPKEEESPVEVPAGETRADTPSEPATTAAPTPAAPTTTLSSGEAVSGDSSLSTPTTHVSSGDAGAGTNTLSPGTGAPGSSVSPAVPMAPAMGPMMGPMGGGLGGPGAAGGAAGGRPTSGPAIKPGKDSDSVAYVPKERETPRELFDFGADLKGLDHATDMDLVAASIVAGIYRAHRREGRVIQVAVGVNSSEAVFVTGDGLGFLAPGMRAAPHLIPLITKVSDGFAARWLGCDQPWRPLLEAVAIGVVGPFDAVVATDPEAARSGVLVLSEQEIDAVNIAAGSKDRWGFDAIDPEDIDDTLTYLSTVWGRPVQAAADLERLVNQARWTGSAGPGRYPRMWARYLLSAALADRTAGDIDDARYALRSALRVPETFGGGQ</sequence>
<accession>A0ABS4ZQQ6</accession>
<keyword evidence="3" id="KW-1185">Reference proteome</keyword>
<dbReference type="Proteomes" id="UP000694460">
    <property type="component" value="Unassembled WGS sequence"/>
</dbReference>
<name>A0ABS4ZQQ6_9MYCO</name>
<protein>
    <submittedName>
        <fullName evidence="2">Uncharacterized protein</fullName>
    </submittedName>
</protein>
<feature type="region of interest" description="Disordered" evidence="1">
    <location>
        <begin position="268"/>
        <end position="448"/>
    </location>
</feature>
<feature type="compositionally biased region" description="Polar residues" evidence="1">
    <location>
        <begin position="357"/>
        <end position="377"/>
    </location>
</feature>
<feature type="compositionally biased region" description="Gly residues" evidence="1">
    <location>
        <begin position="415"/>
        <end position="431"/>
    </location>
</feature>
<evidence type="ECO:0000256" key="1">
    <source>
        <dbReference type="SAM" id="MobiDB-lite"/>
    </source>
</evidence>
<feature type="compositionally biased region" description="Low complexity" evidence="1">
    <location>
        <begin position="342"/>
        <end position="356"/>
    </location>
</feature>
<dbReference type="RefSeq" id="WP_234937749.1">
    <property type="nucleotide sequence ID" value="NZ_JAGIOP010000001.1"/>
</dbReference>
<proteinExistence type="predicted"/>
<reference evidence="2 3" key="1">
    <citation type="submission" date="2021-03" db="EMBL/GenBank/DDBJ databases">
        <title>Sequencing the genomes of 1000 actinobacteria strains.</title>
        <authorList>
            <person name="Klenk H.-P."/>
        </authorList>
    </citation>
    <scope>NUCLEOTIDE SEQUENCE [LARGE SCALE GENOMIC DNA]</scope>
    <source>
        <strain evidence="2 3">DSM 46713</strain>
    </source>
</reference>
<feature type="compositionally biased region" description="Low complexity" evidence="1">
    <location>
        <begin position="395"/>
        <end position="414"/>
    </location>
</feature>
<evidence type="ECO:0000313" key="3">
    <source>
        <dbReference type="Proteomes" id="UP000694460"/>
    </source>
</evidence>
<organism evidence="2 3">
    <name type="scientific">Mycolicibacterium lutetiense</name>
    <dbReference type="NCBI Taxonomy" id="1641992"/>
    <lineage>
        <taxon>Bacteria</taxon>
        <taxon>Bacillati</taxon>
        <taxon>Actinomycetota</taxon>
        <taxon>Actinomycetes</taxon>
        <taxon>Mycobacteriales</taxon>
        <taxon>Mycobacteriaceae</taxon>
        <taxon>Mycolicibacterium</taxon>
    </lineage>
</organism>
<comment type="caution">
    <text evidence="2">The sequence shown here is derived from an EMBL/GenBank/DDBJ whole genome shotgun (WGS) entry which is preliminary data.</text>
</comment>
<dbReference type="EMBL" id="JAGIOP010000001">
    <property type="protein sequence ID" value="MBP2451828.1"/>
    <property type="molecule type" value="Genomic_DNA"/>
</dbReference>
<gene>
    <name evidence="2" type="ORF">JOF57_001713</name>
</gene>